<feature type="transmembrane region" description="Helical" evidence="9">
    <location>
        <begin position="100"/>
        <end position="120"/>
    </location>
</feature>
<evidence type="ECO:0000256" key="6">
    <source>
        <dbReference type="ARBA" id="ARBA00022989"/>
    </source>
</evidence>
<dbReference type="GO" id="GO:0006465">
    <property type="term" value="P:signal peptide processing"/>
    <property type="evidence" value="ECO:0007669"/>
    <property type="project" value="TreeGrafter"/>
</dbReference>
<keyword evidence="4" id="KW-0378">Hydrolase</keyword>
<feature type="transmembrane region" description="Helical" evidence="9">
    <location>
        <begin position="326"/>
        <end position="344"/>
    </location>
</feature>
<dbReference type="GO" id="GO:0033619">
    <property type="term" value="P:membrane protein proteolysis"/>
    <property type="evidence" value="ECO:0007669"/>
    <property type="project" value="TreeGrafter"/>
</dbReference>
<feature type="compositionally biased region" description="Acidic residues" evidence="8">
    <location>
        <begin position="399"/>
        <end position="409"/>
    </location>
</feature>
<dbReference type="SMART" id="SM00730">
    <property type="entry name" value="PSN"/>
    <property type="match status" value="1"/>
</dbReference>
<dbReference type="InterPro" id="IPR007369">
    <property type="entry name" value="Peptidase_A22B_SPP"/>
</dbReference>
<comment type="similarity">
    <text evidence="2">Belongs to the peptidase A22B family.</text>
</comment>
<dbReference type="Proteomes" id="UP000078561">
    <property type="component" value="Unassembled WGS sequence"/>
</dbReference>
<dbReference type="EMBL" id="LT554414">
    <property type="protein sequence ID" value="SAM04658.1"/>
    <property type="molecule type" value="Genomic_DNA"/>
</dbReference>
<evidence type="ECO:0000256" key="1">
    <source>
        <dbReference type="ARBA" id="ARBA00004477"/>
    </source>
</evidence>
<dbReference type="GO" id="GO:0042500">
    <property type="term" value="F:aspartic endopeptidase activity, intramembrane cleaving"/>
    <property type="evidence" value="ECO:0007669"/>
    <property type="project" value="InterPro"/>
</dbReference>
<proteinExistence type="inferred from homology"/>
<evidence type="ECO:0000256" key="7">
    <source>
        <dbReference type="ARBA" id="ARBA00023136"/>
    </source>
</evidence>
<keyword evidence="3 9" id="KW-0812">Transmembrane</keyword>
<evidence type="ECO:0000256" key="4">
    <source>
        <dbReference type="ARBA" id="ARBA00022801"/>
    </source>
</evidence>
<sequence>MSSSETQELGLKIAYGALMTMAVIPIYAGSFASLTGMKRPANAPKKKSTSPLEDSDDEESVSETLSSSDAWMFPIMGSITLFSLYLIFRYVDKDYINLMITGYFGLMGTMAMAKTGLLVAQKTIPTSLLKYIQPYKLTLSTKGKDLFKMKLTYVHFLSLGLSIGLTVFYSLTKNWIASNAFGLAFSVNAIQLLSLDSFKTGMILLSGLFLYDIFWVFGTEVMVSVAKNFDAPIKVIWPRDIIAYFVDTNVKTTFAMLGLGDIVIPGIFVALCLRYDRHISWKKNPSGNFRSTNFSKPYFTSCLIAYILGLATTMAVMHFFHAAQPALLYLSPACILSVLITAAVRGELTEVFQYTTEEDEDEKTKKSKAKKGDDKVKKAASASEDISATSKSVKHIVVEEEQVDQDDEIAPSSPETSPKPSSKSKKKNKNKKK</sequence>
<name>A0A168QGP2_ABSGL</name>
<evidence type="ECO:0008006" key="12">
    <source>
        <dbReference type="Google" id="ProtNLM"/>
    </source>
</evidence>
<feature type="region of interest" description="Disordered" evidence="8">
    <location>
        <begin position="39"/>
        <end position="59"/>
    </location>
</feature>
<gene>
    <name evidence="10" type="primary">ABSGL_10524.1 scaffold 12026</name>
</gene>
<feature type="transmembrane region" description="Helical" evidence="9">
    <location>
        <begin position="13"/>
        <end position="37"/>
    </location>
</feature>
<dbReference type="PANTHER" id="PTHR12174">
    <property type="entry name" value="SIGNAL PEPTIDE PEPTIDASE"/>
    <property type="match status" value="1"/>
</dbReference>
<dbReference type="OrthoDB" id="29661at2759"/>
<feature type="transmembrane region" description="Helical" evidence="9">
    <location>
        <begin position="254"/>
        <end position="273"/>
    </location>
</feature>
<dbReference type="STRING" id="4829.A0A168QGP2"/>
<dbReference type="GO" id="GO:0098554">
    <property type="term" value="C:cytoplasmic side of endoplasmic reticulum membrane"/>
    <property type="evidence" value="ECO:0007669"/>
    <property type="project" value="TreeGrafter"/>
</dbReference>
<dbReference type="InterPro" id="IPR006639">
    <property type="entry name" value="Preselin/SPP"/>
</dbReference>
<feature type="transmembrane region" description="Helical" evidence="9">
    <location>
        <begin position="200"/>
        <end position="218"/>
    </location>
</feature>
<dbReference type="GO" id="GO:0098553">
    <property type="term" value="C:lumenal side of endoplasmic reticulum membrane"/>
    <property type="evidence" value="ECO:0007669"/>
    <property type="project" value="TreeGrafter"/>
</dbReference>
<dbReference type="PANTHER" id="PTHR12174:SF23">
    <property type="entry name" value="MINOR HISTOCOMPATIBILITY ANTIGEN H13"/>
    <property type="match status" value="1"/>
</dbReference>
<feature type="transmembrane region" description="Helical" evidence="9">
    <location>
        <begin position="70"/>
        <end position="88"/>
    </location>
</feature>
<keyword evidence="6 9" id="KW-1133">Transmembrane helix</keyword>
<feature type="transmembrane region" description="Helical" evidence="9">
    <location>
        <begin position="298"/>
        <end position="320"/>
    </location>
</feature>
<keyword evidence="11" id="KW-1185">Reference proteome</keyword>
<feature type="compositionally biased region" description="Basic residues" evidence="8">
    <location>
        <begin position="422"/>
        <end position="433"/>
    </location>
</feature>
<feature type="transmembrane region" description="Helical" evidence="9">
    <location>
        <begin position="151"/>
        <end position="169"/>
    </location>
</feature>
<evidence type="ECO:0000256" key="8">
    <source>
        <dbReference type="SAM" id="MobiDB-lite"/>
    </source>
</evidence>
<reference evidence="10" key="1">
    <citation type="submission" date="2016-04" db="EMBL/GenBank/DDBJ databases">
        <authorList>
            <person name="Evans L.H."/>
            <person name="Alamgir A."/>
            <person name="Owens N."/>
            <person name="Weber N.D."/>
            <person name="Virtaneva K."/>
            <person name="Barbian K."/>
            <person name="Babar A."/>
            <person name="Rosenke K."/>
        </authorList>
    </citation>
    <scope>NUCLEOTIDE SEQUENCE [LARGE SCALE GENOMIC DNA]</scope>
    <source>
        <strain evidence="10">CBS 101.48</strain>
    </source>
</reference>
<evidence type="ECO:0000256" key="3">
    <source>
        <dbReference type="ARBA" id="ARBA00022692"/>
    </source>
</evidence>
<dbReference type="OMA" id="FLYDIWW"/>
<evidence type="ECO:0000256" key="5">
    <source>
        <dbReference type="ARBA" id="ARBA00022824"/>
    </source>
</evidence>
<accession>A0A168QGP2</accession>
<dbReference type="Pfam" id="PF04258">
    <property type="entry name" value="Peptidase_A22B"/>
    <property type="match status" value="1"/>
</dbReference>
<keyword evidence="5" id="KW-0256">Endoplasmic reticulum</keyword>
<keyword evidence="7 9" id="KW-0472">Membrane</keyword>
<evidence type="ECO:0000313" key="11">
    <source>
        <dbReference type="Proteomes" id="UP000078561"/>
    </source>
</evidence>
<evidence type="ECO:0000256" key="2">
    <source>
        <dbReference type="ARBA" id="ARBA00006859"/>
    </source>
</evidence>
<feature type="compositionally biased region" description="Low complexity" evidence="8">
    <location>
        <begin position="411"/>
        <end position="421"/>
    </location>
</feature>
<protein>
    <recommendedName>
        <fullName evidence="12">Signal peptide peptidase</fullName>
    </recommendedName>
</protein>
<feature type="region of interest" description="Disordered" evidence="8">
    <location>
        <begin position="356"/>
        <end position="433"/>
    </location>
</feature>
<dbReference type="InParanoid" id="A0A168QGP2"/>
<dbReference type="FunCoup" id="A0A168QGP2">
    <property type="interactions" value="189"/>
</dbReference>
<evidence type="ECO:0000256" key="9">
    <source>
        <dbReference type="SAM" id="Phobius"/>
    </source>
</evidence>
<dbReference type="AlphaFoldDB" id="A0A168QGP2"/>
<organism evidence="10">
    <name type="scientific">Absidia glauca</name>
    <name type="common">Pin mould</name>
    <dbReference type="NCBI Taxonomy" id="4829"/>
    <lineage>
        <taxon>Eukaryota</taxon>
        <taxon>Fungi</taxon>
        <taxon>Fungi incertae sedis</taxon>
        <taxon>Mucoromycota</taxon>
        <taxon>Mucoromycotina</taxon>
        <taxon>Mucoromycetes</taxon>
        <taxon>Mucorales</taxon>
        <taxon>Cunninghamellaceae</taxon>
        <taxon>Absidia</taxon>
    </lineage>
</organism>
<evidence type="ECO:0000313" key="10">
    <source>
        <dbReference type="EMBL" id="SAM04658.1"/>
    </source>
</evidence>
<comment type="subcellular location">
    <subcellularLocation>
        <location evidence="1">Endoplasmic reticulum membrane</location>
        <topology evidence="1">Multi-pass membrane protein</topology>
    </subcellularLocation>
</comment>